<protein>
    <recommendedName>
        <fullName evidence="1">DUF7336 domain-containing protein</fullName>
    </recommendedName>
</protein>
<sequence length="79" mass="9020">MKVYLVHGDTWFEGYGCRENVFGIYGTKKEAEIARKSAAKQLYEKEISKTSLIEVEMSIEILELELNQAANIELGSYIE</sequence>
<dbReference type="AlphaFoldDB" id="A0A173TPF3"/>
<name>A0A173TPF3_ANAHA</name>
<proteinExistence type="predicted"/>
<evidence type="ECO:0000259" key="1">
    <source>
        <dbReference type="Pfam" id="PF24024"/>
    </source>
</evidence>
<evidence type="ECO:0000313" key="2">
    <source>
        <dbReference type="EMBL" id="CUN03098.1"/>
    </source>
</evidence>
<dbReference type="RefSeq" id="WP_044920824.1">
    <property type="nucleotide sequence ID" value="NZ_CYXT01000017.1"/>
</dbReference>
<reference evidence="2 3" key="1">
    <citation type="submission" date="2015-09" db="EMBL/GenBank/DDBJ databases">
        <authorList>
            <consortium name="Pathogen Informatics"/>
        </authorList>
    </citation>
    <scope>NUCLEOTIDE SEQUENCE [LARGE SCALE GENOMIC DNA]</scope>
    <source>
        <strain evidence="2 3">2789STDY5608868</strain>
    </source>
</reference>
<accession>A0A173TPF3</accession>
<dbReference type="Proteomes" id="UP000095598">
    <property type="component" value="Unassembled WGS sequence"/>
</dbReference>
<organism evidence="2 3">
    <name type="scientific">Anaerostipes hadrus</name>
    <dbReference type="NCBI Taxonomy" id="649756"/>
    <lineage>
        <taxon>Bacteria</taxon>
        <taxon>Bacillati</taxon>
        <taxon>Bacillota</taxon>
        <taxon>Clostridia</taxon>
        <taxon>Lachnospirales</taxon>
        <taxon>Lachnospiraceae</taxon>
        <taxon>Anaerostipes</taxon>
    </lineage>
</organism>
<dbReference type="InterPro" id="IPR055760">
    <property type="entry name" value="DUF7336"/>
</dbReference>
<feature type="domain" description="DUF7336" evidence="1">
    <location>
        <begin position="1"/>
        <end position="66"/>
    </location>
</feature>
<dbReference type="Pfam" id="PF24024">
    <property type="entry name" value="DUF7336"/>
    <property type="match status" value="1"/>
</dbReference>
<gene>
    <name evidence="2" type="ORF">ERS852425_02158</name>
</gene>
<evidence type="ECO:0000313" key="3">
    <source>
        <dbReference type="Proteomes" id="UP000095598"/>
    </source>
</evidence>
<dbReference type="EMBL" id="CYXT01000017">
    <property type="protein sequence ID" value="CUN03098.1"/>
    <property type="molecule type" value="Genomic_DNA"/>
</dbReference>